<dbReference type="EMBL" id="MKQR01000032">
    <property type="protein sequence ID" value="OLR89456.1"/>
    <property type="molecule type" value="Genomic_DNA"/>
</dbReference>
<organism evidence="1 2">
    <name type="scientific">Actinokineospora bangkokensis</name>
    <dbReference type="NCBI Taxonomy" id="1193682"/>
    <lineage>
        <taxon>Bacteria</taxon>
        <taxon>Bacillati</taxon>
        <taxon>Actinomycetota</taxon>
        <taxon>Actinomycetes</taxon>
        <taxon>Pseudonocardiales</taxon>
        <taxon>Pseudonocardiaceae</taxon>
        <taxon>Actinokineospora</taxon>
    </lineage>
</organism>
<comment type="caution">
    <text evidence="1">The sequence shown here is derived from an EMBL/GenBank/DDBJ whole genome shotgun (WGS) entry which is preliminary data.</text>
</comment>
<evidence type="ECO:0008006" key="3">
    <source>
        <dbReference type="Google" id="ProtNLM"/>
    </source>
</evidence>
<dbReference type="Gene3D" id="3.30.450.20">
    <property type="entry name" value="PAS domain"/>
    <property type="match status" value="1"/>
</dbReference>
<gene>
    <name evidence="1" type="ORF">BJP25_05035</name>
</gene>
<name>A0A1Q9LBQ6_9PSEU</name>
<evidence type="ECO:0000313" key="2">
    <source>
        <dbReference type="Proteomes" id="UP000186040"/>
    </source>
</evidence>
<dbReference type="Proteomes" id="UP000186040">
    <property type="component" value="Unassembled WGS sequence"/>
</dbReference>
<reference evidence="1 2" key="1">
    <citation type="submission" date="2016-10" db="EMBL/GenBank/DDBJ databases">
        <title>The Draft Genome Sequence of Actinokineospora bangkokensis 44EHWT reveals the biosynthetic pathway of antifungal compounds Thailandins with unusual extender unit butylmalonyl-CoA.</title>
        <authorList>
            <person name="Greule A."/>
            <person name="Intra B."/>
            <person name="Flemming S."/>
            <person name="Rommel M.G."/>
            <person name="Panbangred W."/>
            <person name="Bechthold A."/>
        </authorList>
    </citation>
    <scope>NUCLEOTIDE SEQUENCE [LARGE SCALE GENOMIC DNA]</scope>
    <source>
        <strain evidence="1 2">44EHW</strain>
    </source>
</reference>
<dbReference type="AlphaFoldDB" id="A0A1Q9LBQ6"/>
<evidence type="ECO:0000313" key="1">
    <source>
        <dbReference type="EMBL" id="OLR89456.1"/>
    </source>
</evidence>
<dbReference type="OrthoDB" id="9907131at2"/>
<proteinExistence type="predicted"/>
<dbReference type="STRING" id="1193682.BJP25_05035"/>
<dbReference type="RefSeq" id="WP_075978639.1">
    <property type="nucleotide sequence ID" value="NZ_MKQR01000032.1"/>
</dbReference>
<accession>A0A1Q9LBQ6</accession>
<protein>
    <recommendedName>
        <fullName evidence="3">PAS fold-4 domain-containing protein</fullName>
    </recommendedName>
</protein>
<keyword evidence="2" id="KW-1185">Reference proteome</keyword>
<sequence>MTGFSGGGVLEALTCFEQATVVLALCDGPDLVVRTVNAAGRAALGDDLVGGPLPVEGHAEGVAGVLAGADEYRAEGVRVGAATVDAVFRPVRNRDGGVTGVTFEGRLRG</sequence>